<evidence type="ECO:0000256" key="1">
    <source>
        <dbReference type="SAM" id="MobiDB-lite"/>
    </source>
</evidence>
<reference evidence="3" key="1">
    <citation type="submission" date="2022-10" db="EMBL/GenBank/DDBJ databases">
        <title>Genome assembly of Pristionchus species.</title>
        <authorList>
            <person name="Yoshida K."/>
            <person name="Sommer R.J."/>
        </authorList>
    </citation>
    <scope>NUCLEOTIDE SEQUENCE [LARGE SCALE GENOMIC DNA]</scope>
    <source>
        <strain evidence="3">RS5460</strain>
    </source>
</reference>
<accession>A0AAN5D1G8</accession>
<dbReference type="Proteomes" id="UP001328107">
    <property type="component" value="Unassembled WGS sequence"/>
</dbReference>
<feature type="non-terminal residue" evidence="2">
    <location>
        <position position="1"/>
    </location>
</feature>
<dbReference type="AlphaFoldDB" id="A0AAN5D1G8"/>
<evidence type="ECO:0000313" key="3">
    <source>
        <dbReference type="Proteomes" id="UP001328107"/>
    </source>
</evidence>
<feature type="compositionally biased region" description="Basic and acidic residues" evidence="1">
    <location>
        <begin position="59"/>
        <end position="89"/>
    </location>
</feature>
<gene>
    <name evidence="2" type="ORF">PMAYCL1PPCAC_24085</name>
</gene>
<feature type="region of interest" description="Disordered" evidence="1">
    <location>
        <begin position="121"/>
        <end position="168"/>
    </location>
</feature>
<keyword evidence="3" id="KW-1185">Reference proteome</keyword>
<feature type="region of interest" description="Disordered" evidence="1">
    <location>
        <begin position="1"/>
        <end position="109"/>
    </location>
</feature>
<feature type="compositionally biased region" description="Basic and acidic residues" evidence="1">
    <location>
        <begin position="1"/>
        <end position="15"/>
    </location>
</feature>
<feature type="compositionally biased region" description="Acidic residues" evidence="1">
    <location>
        <begin position="90"/>
        <end position="104"/>
    </location>
</feature>
<comment type="caution">
    <text evidence="2">The sequence shown here is derived from an EMBL/GenBank/DDBJ whole genome shotgun (WGS) entry which is preliminary data.</text>
</comment>
<name>A0AAN5D1G8_9BILA</name>
<sequence length="168" mass="19196">PVTTTEKMEEERNEKEEVESEEMMIESRETTTEVPLPASSSPSTDNSPIPHPPMLFHSSLEDEFPRPGWVKEQKEKKEKIEAEEKKKKEEEEEKDEDRDIDDTMDSSSEMRELYEEVENGITSTDGNYFPPSTNGMALHSTASPPPHFTRRDNLPHDGITTTKVATEN</sequence>
<feature type="compositionally biased region" description="Polar residues" evidence="1">
    <location>
        <begin position="38"/>
        <end position="47"/>
    </location>
</feature>
<feature type="non-terminal residue" evidence="2">
    <location>
        <position position="168"/>
    </location>
</feature>
<evidence type="ECO:0000313" key="2">
    <source>
        <dbReference type="EMBL" id="GMR53889.1"/>
    </source>
</evidence>
<organism evidence="2 3">
    <name type="scientific">Pristionchus mayeri</name>
    <dbReference type="NCBI Taxonomy" id="1317129"/>
    <lineage>
        <taxon>Eukaryota</taxon>
        <taxon>Metazoa</taxon>
        <taxon>Ecdysozoa</taxon>
        <taxon>Nematoda</taxon>
        <taxon>Chromadorea</taxon>
        <taxon>Rhabditida</taxon>
        <taxon>Rhabditina</taxon>
        <taxon>Diplogasteromorpha</taxon>
        <taxon>Diplogasteroidea</taxon>
        <taxon>Neodiplogasteridae</taxon>
        <taxon>Pristionchus</taxon>
    </lineage>
</organism>
<feature type="compositionally biased region" description="Polar residues" evidence="1">
    <location>
        <begin position="159"/>
        <end position="168"/>
    </location>
</feature>
<feature type="compositionally biased region" description="Polar residues" evidence="1">
    <location>
        <begin position="121"/>
        <end position="135"/>
    </location>
</feature>
<proteinExistence type="predicted"/>
<protein>
    <submittedName>
        <fullName evidence="2">Uncharacterized protein</fullName>
    </submittedName>
</protein>
<dbReference type="EMBL" id="BTRK01000005">
    <property type="protein sequence ID" value="GMR53889.1"/>
    <property type="molecule type" value="Genomic_DNA"/>
</dbReference>